<dbReference type="KEGG" id="crw:CROST_003200"/>
<keyword evidence="2" id="KW-1185">Reference proteome</keyword>
<dbReference type="Proteomes" id="UP000190951">
    <property type="component" value="Chromosome"/>
</dbReference>
<organism evidence="1 2">
    <name type="scientific">Clostridium felsineum</name>
    <dbReference type="NCBI Taxonomy" id="36839"/>
    <lineage>
        <taxon>Bacteria</taxon>
        <taxon>Bacillati</taxon>
        <taxon>Bacillota</taxon>
        <taxon>Clostridia</taxon>
        <taxon>Eubacteriales</taxon>
        <taxon>Clostridiaceae</taxon>
        <taxon>Clostridium</taxon>
    </lineage>
</organism>
<dbReference type="EMBL" id="CP096983">
    <property type="protein sequence ID" value="URZ09639.1"/>
    <property type="molecule type" value="Genomic_DNA"/>
</dbReference>
<dbReference type="AlphaFoldDB" id="A0A1S8L3W7"/>
<sequence length="32" mass="3781">MKALHKVAMLFILTKEVEKKYIIVYANNMKLV</sequence>
<accession>A0A1S8L3W7</accession>
<dbReference type="STRING" id="84029.CROST_27200"/>
<evidence type="ECO:0000313" key="1">
    <source>
        <dbReference type="EMBL" id="URZ09639.1"/>
    </source>
</evidence>
<proteinExistence type="predicted"/>
<gene>
    <name evidence="1" type="ORF">CROST_003200</name>
</gene>
<protein>
    <submittedName>
        <fullName evidence="1">Uncharacterized protein</fullName>
    </submittedName>
</protein>
<name>A0A1S8L3W7_9CLOT</name>
<reference evidence="1 2" key="1">
    <citation type="submission" date="2022-04" db="EMBL/GenBank/DDBJ databases">
        <title>Genome sequence of C. roseum typestrain.</title>
        <authorList>
            <person name="Poehlein A."/>
            <person name="Schoch T."/>
            <person name="Duerre P."/>
            <person name="Daniel R."/>
        </authorList>
    </citation>
    <scope>NUCLEOTIDE SEQUENCE [LARGE SCALE GENOMIC DNA]</scope>
    <source>
        <strain evidence="1 2">DSM 7320</strain>
    </source>
</reference>
<evidence type="ECO:0000313" key="2">
    <source>
        <dbReference type="Proteomes" id="UP000190951"/>
    </source>
</evidence>